<comment type="caution">
    <text evidence="1">The sequence shown here is derived from an EMBL/GenBank/DDBJ whole genome shotgun (WGS) entry which is preliminary data.</text>
</comment>
<dbReference type="AlphaFoldDB" id="A0A8J5SWW0"/>
<sequence length="304" mass="33272">MVDECKPTALVLSFGRSVALPSETHLFKVFSRYGPLKESKTEVQTSINTVKVVFKKRVDAERAFSIAGKYSTFGPSLHSYRLMNMPFFSEFEVALDAAQASQVDKIDEKLGNNATVEALSRETGDSVTTSGVLDEELESKANVETLAKETIEGKITVEVHIEEATTTKKIVEDKEIVEEATEVAKAIEDTTIEAPDEETKTVKDTSVEESDKKIVTVEIIKEAGMKIVAATEDIVDYTVATLKEAGMKIVAAEDIVNCATAALKEIGTKTAAAKDIMDCATTLLKKLVQKLQLLRILWIVLLSF</sequence>
<protein>
    <submittedName>
        <fullName evidence="1">Uncharacterized protein</fullName>
    </submittedName>
</protein>
<proteinExistence type="predicted"/>
<keyword evidence="2" id="KW-1185">Reference proteome</keyword>
<organism evidence="1 2">
    <name type="scientific">Zizania palustris</name>
    <name type="common">Northern wild rice</name>
    <dbReference type="NCBI Taxonomy" id="103762"/>
    <lineage>
        <taxon>Eukaryota</taxon>
        <taxon>Viridiplantae</taxon>
        <taxon>Streptophyta</taxon>
        <taxon>Embryophyta</taxon>
        <taxon>Tracheophyta</taxon>
        <taxon>Spermatophyta</taxon>
        <taxon>Magnoliopsida</taxon>
        <taxon>Liliopsida</taxon>
        <taxon>Poales</taxon>
        <taxon>Poaceae</taxon>
        <taxon>BOP clade</taxon>
        <taxon>Oryzoideae</taxon>
        <taxon>Oryzeae</taxon>
        <taxon>Zizaniinae</taxon>
        <taxon>Zizania</taxon>
    </lineage>
</organism>
<dbReference type="PANTHER" id="PTHR42851">
    <property type="entry name" value="ALDOLASE-RELATED"/>
    <property type="match status" value="1"/>
</dbReference>
<evidence type="ECO:0000313" key="1">
    <source>
        <dbReference type="EMBL" id="KAG8068395.1"/>
    </source>
</evidence>
<accession>A0A8J5SWW0</accession>
<reference evidence="1" key="2">
    <citation type="submission" date="2021-02" db="EMBL/GenBank/DDBJ databases">
        <authorList>
            <person name="Kimball J.A."/>
            <person name="Haas M.W."/>
            <person name="Macchietto M."/>
            <person name="Kono T."/>
            <person name="Duquette J."/>
            <person name="Shao M."/>
        </authorList>
    </citation>
    <scope>NUCLEOTIDE SEQUENCE</scope>
    <source>
        <tissue evidence="1">Fresh leaf tissue</tissue>
    </source>
</reference>
<dbReference type="PANTHER" id="PTHR42851:SF4">
    <property type="entry name" value="PWWP DOMAIN-CONTAINING PROTEIN"/>
    <property type="match status" value="1"/>
</dbReference>
<dbReference type="Proteomes" id="UP000729402">
    <property type="component" value="Unassembled WGS sequence"/>
</dbReference>
<reference evidence="1" key="1">
    <citation type="journal article" date="2021" name="bioRxiv">
        <title>Whole Genome Assembly and Annotation of Northern Wild Rice, Zizania palustris L., Supports a Whole Genome Duplication in the Zizania Genus.</title>
        <authorList>
            <person name="Haas M."/>
            <person name="Kono T."/>
            <person name="Macchietto M."/>
            <person name="Millas R."/>
            <person name="McGilp L."/>
            <person name="Shao M."/>
            <person name="Duquette J."/>
            <person name="Hirsch C.N."/>
            <person name="Kimball J."/>
        </authorList>
    </citation>
    <scope>NUCLEOTIDE SEQUENCE</scope>
    <source>
        <tissue evidence="1">Fresh leaf tissue</tissue>
    </source>
</reference>
<name>A0A8J5SWW0_ZIZPA</name>
<gene>
    <name evidence="1" type="ORF">GUJ93_ZPchr0005g15777</name>
</gene>
<dbReference type="OrthoDB" id="62853at2759"/>
<evidence type="ECO:0000313" key="2">
    <source>
        <dbReference type="Proteomes" id="UP000729402"/>
    </source>
</evidence>
<dbReference type="EMBL" id="JAAALK010000284">
    <property type="protein sequence ID" value="KAG8068395.1"/>
    <property type="molecule type" value="Genomic_DNA"/>
</dbReference>
<dbReference type="InterPro" id="IPR053063">
    <property type="entry name" value="PWWP_domain_containing_PDP"/>
</dbReference>